<gene>
    <name evidence="9" type="ORF">OG549_14290</name>
</gene>
<evidence type="ECO:0000256" key="4">
    <source>
        <dbReference type="ARBA" id="ARBA00022989"/>
    </source>
</evidence>
<evidence type="ECO:0000256" key="6">
    <source>
        <dbReference type="SAM" id="MobiDB-lite"/>
    </source>
</evidence>
<evidence type="ECO:0000256" key="7">
    <source>
        <dbReference type="SAM" id="Phobius"/>
    </source>
</evidence>
<feature type="transmembrane region" description="Helical" evidence="7">
    <location>
        <begin position="651"/>
        <end position="674"/>
    </location>
</feature>
<dbReference type="SUPFAM" id="SSF82866">
    <property type="entry name" value="Multidrug efflux transporter AcrB transmembrane domain"/>
    <property type="match status" value="2"/>
</dbReference>
<accession>A0AAU2V3K3</accession>
<protein>
    <submittedName>
        <fullName evidence="9">MMPL family transporter</fullName>
    </submittedName>
</protein>
<feature type="transmembrane region" description="Helical" evidence="7">
    <location>
        <begin position="305"/>
        <end position="334"/>
    </location>
</feature>
<feature type="transmembrane region" description="Helical" evidence="7">
    <location>
        <begin position="609"/>
        <end position="630"/>
    </location>
</feature>
<dbReference type="Gene3D" id="1.20.1640.10">
    <property type="entry name" value="Multidrug efflux transporter AcrB transmembrane domain"/>
    <property type="match status" value="2"/>
</dbReference>
<dbReference type="PANTHER" id="PTHR33406">
    <property type="entry name" value="MEMBRANE PROTEIN MJ1562-RELATED"/>
    <property type="match status" value="1"/>
</dbReference>
<feature type="transmembrane region" description="Helical" evidence="7">
    <location>
        <begin position="680"/>
        <end position="713"/>
    </location>
</feature>
<keyword evidence="5 7" id="KW-0472">Membrane</keyword>
<dbReference type="InterPro" id="IPR004869">
    <property type="entry name" value="MMPL_dom"/>
</dbReference>
<organism evidence="9">
    <name type="scientific">Streptomyces sp. NBC_00003</name>
    <dbReference type="NCBI Taxonomy" id="2903608"/>
    <lineage>
        <taxon>Bacteria</taxon>
        <taxon>Bacillati</taxon>
        <taxon>Actinomycetota</taxon>
        <taxon>Actinomycetes</taxon>
        <taxon>Kitasatosporales</taxon>
        <taxon>Streptomycetaceae</taxon>
        <taxon>Streptomyces</taxon>
    </lineage>
</organism>
<feature type="transmembrane region" description="Helical" evidence="7">
    <location>
        <begin position="272"/>
        <end position="299"/>
    </location>
</feature>
<dbReference type="PROSITE" id="PS50156">
    <property type="entry name" value="SSD"/>
    <property type="match status" value="1"/>
</dbReference>
<feature type="transmembrane region" description="Helical" evidence="7">
    <location>
        <begin position="376"/>
        <end position="398"/>
    </location>
</feature>
<dbReference type="InterPro" id="IPR000731">
    <property type="entry name" value="SSD"/>
</dbReference>
<dbReference type="AlphaFoldDB" id="A0AAU2V3K3"/>
<evidence type="ECO:0000313" key="9">
    <source>
        <dbReference type="EMBL" id="WTW61734.1"/>
    </source>
</evidence>
<sequence>MKKQALTVKVASWSALHPGRAILGWFAFVALCLVIGGAVGTVDAGDKDYWVGEAGRAEAIATEGSLQHKSAERIMITDKSGAAPGASAQSAAADVAARMKQLPEVEKVAAPVRSANGRMLMVEVTMKGLRLEAQKHIQPLLDQTAEVQKKNPDLKVEESGDASVEMGLDKSRDDDLSTSETITFPITLITLLVVFGSLIMVGVPLLLAVSSIGAAMGLSQLISHLVPDAGVGKSVILLIGMAVGVDYTLFYLKREREERAHANSRLSPEALVGIAAATSGRAIVVSGLAVALSTATLFLATDIVFTSLAVATIVVVLVAVLSSMTALPALLVLIGRRLDRKAAKAVGRGKRVKLHKSEGTGRIWTALLKPAKNRPVATLLISVLVMFGLAVPAFGMHLRVLNLATHSRAIPELKTYDRLNEAFPDLLAEHWVMVRDNDPGGKSEVQSALKDLAAKAQADPLFSKKPPEVQTTPDGRISVMTLSVPFNLSSPQAHDSLTELRENFLPETLGKVRGAEFAVSGPVAQDTDYLAHQNDKLPVVVGFLLLLTFVLTLFVFGSATIAALGVLLNLLSVGASFGLVVIFFQWGLASTVFGFEPGATHAIGSRVPLFLFVILFGLSMDYQVFVVSRIKEAALKGVPTRQAVIDGIGHSAKVVTSAAVVMVTVFASFMFLHLAEMKQIGFSLAVAVLLDAFIIRVMILPAALMLLGNASWWPSRKMRRAQRHAVPTPAADPPPPYHPTAHSHR</sequence>
<evidence type="ECO:0000259" key="8">
    <source>
        <dbReference type="PROSITE" id="PS50156"/>
    </source>
</evidence>
<feature type="transmembrane region" description="Helical" evidence="7">
    <location>
        <begin position="22"/>
        <end position="42"/>
    </location>
</feature>
<feature type="transmembrane region" description="Helical" evidence="7">
    <location>
        <begin position="537"/>
        <end position="559"/>
    </location>
</feature>
<feature type="region of interest" description="Disordered" evidence="6">
    <location>
        <begin position="723"/>
        <end position="745"/>
    </location>
</feature>
<feature type="compositionally biased region" description="Basic and acidic residues" evidence="6">
    <location>
        <begin position="148"/>
        <end position="158"/>
    </location>
</feature>
<dbReference type="Pfam" id="PF03176">
    <property type="entry name" value="MMPL"/>
    <property type="match status" value="2"/>
</dbReference>
<keyword evidence="4 7" id="KW-1133">Transmembrane helix</keyword>
<feature type="transmembrane region" description="Helical" evidence="7">
    <location>
        <begin position="186"/>
        <end position="214"/>
    </location>
</feature>
<dbReference type="EMBL" id="CP108318">
    <property type="protein sequence ID" value="WTW61734.1"/>
    <property type="molecule type" value="Genomic_DNA"/>
</dbReference>
<evidence type="ECO:0000256" key="2">
    <source>
        <dbReference type="ARBA" id="ARBA00022475"/>
    </source>
</evidence>
<keyword evidence="3 7" id="KW-0812">Transmembrane</keyword>
<evidence type="ECO:0000256" key="3">
    <source>
        <dbReference type="ARBA" id="ARBA00022692"/>
    </source>
</evidence>
<comment type="subcellular location">
    <subcellularLocation>
        <location evidence="1">Cell membrane</location>
        <topology evidence="1">Multi-pass membrane protein</topology>
    </subcellularLocation>
</comment>
<dbReference type="GO" id="GO:0005886">
    <property type="term" value="C:plasma membrane"/>
    <property type="evidence" value="ECO:0007669"/>
    <property type="project" value="UniProtKB-SubCell"/>
</dbReference>
<feature type="region of interest" description="Disordered" evidence="6">
    <location>
        <begin position="148"/>
        <end position="172"/>
    </location>
</feature>
<evidence type="ECO:0000256" key="1">
    <source>
        <dbReference type="ARBA" id="ARBA00004651"/>
    </source>
</evidence>
<name>A0AAU2V3K3_9ACTN</name>
<reference evidence="9" key="1">
    <citation type="submission" date="2022-10" db="EMBL/GenBank/DDBJ databases">
        <title>The complete genomes of actinobacterial strains from the NBC collection.</title>
        <authorList>
            <person name="Joergensen T.S."/>
            <person name="Alvarez Arevalo M."/>
            <person name="Sterndorff E.B."/>
            <person name="Faurdal D."/>
            <person name="Vuksanovic O."/>
            <person name="Mourched A.-S."/>
            <person name="Charusanti P."/>
            <person name="Shaw S."/>
            <person name="Blin K."/>
            <person name="Weber T."/>
        </authorList>
    </citation>
    <scope>NUCLEOTIDE SEQUENCE</scope>
    <source>
        <strain evidence="9">NBC_00003</strain>
    </source>
</reference>
<evidence type="ECO:0000256" key="5">
    <source>
        <dbReference type="ARBA" id="ARBA00023136"/>
    </source>
</evidence>
<feature type="domain" description="SSD" evidence="8">
    <location>
        <begin position="205"/>
        <end position="333"/>
    </location>
</feature>
<proteinExistence type="predicted"/>
<feature type="transmembrane region" description="Helical" evidence="7">
    <location>
        <begin position="566"/>
        <end position="589"/>
    </location>
</feature>
<feature type="transmembrane region" description="Helical" evidence="7">
    <location>
        <begin position="234"/>
        <end position="252"/>
    </location>
</feature>
<dbReference type="InterPro" id="IPR050545">
    <property type="entry name" value="Mycobact_MmpL"/>
</dbReference>
<keyword evidence="2" id="KW-1003">Cell membrane</keyword>
<dbReference type="PANTHER" id="PTHR33406:SF13">
    <property type="entry name" value="MEMBRANE PROTEIN YDFJ"/>
    <property type="match status" value="1"/>
</dbReference>